<feature type="region of interest" description="Disordered" evidence="1">
    <location>
        <begin position="278"/>
        <end position="306"/>
    </location>
</feature>
<evidence type="ECO:0000313" key="3">
    <source>
        <dbReference type="Proteomes" id="UP000287166"/>
    </source>
</evidence>
<dbReference type="RefSeq" id="XP_027616330.1">
    <property type="nucleotide sequence ID" value="XM_027760529.1"/>
</dbReference>
<feature type="region of interest" description="Disordered" evidence="1">
    <location>
        <begin position="1"/>
        <end position="33"/>
    </location>
</feature>
<dbReference type="InParanoid" id="A0A401GT78"/>
<dbReference type="PANTHER" id="PTHR35179:SF2">
    <property type="entry name" value="START DOMAIN-CONTAINING PROTEIN"/>
    <property type="match status" value="1"/>
</dbReference>
<dbReference type="OrthoDB" id="420564at2759"/>
<sequence length="429" mass="48115">MSYRSYNDNRGRGQSYGPRRGSRGGARAFPNTSLPGDREMMDGLISTPILTLARPADVAGKAIEIKNLEYLGSYNWVNSTEPIILVPGSPPIWRNRPTPYAVPRDTGMRFVDQSGYRMPSSILLPLFRATDVVAEQNGTSGIDWKKVDFITDRNGLRKLLRWINDKDGSAKEFRIDTQLAGKGAILFNRWEKRTREEADPSIWSYGFSFERESTTPAKGCEQSSGHHRIVKYDFDGLQLVVRFEVDACVAQPSAAQAPTSTVNADSLSDLLSGLNVARDSQTPSASKKTDTASGTGLEVQRAGSQVPQSSLIEMTTRSKHRVALFDWVDAFPQLFLSQTSNHYLATHDRGRFETITKRKLGDPELKRIQDDAQASFRKLRRALQEIKDLVMLHGRRGRLSLVFREGKLQVLERVSEASCLPETIMKRFE</sequence>
<evidence type="ECO:0008006" key="4">
    <source>
        <dbReference type="Google" id="ProtNLM"/>
    </source>
</evidence>
<name>A0A401GT78_9APHY</name>
<dbReference type="AlphaFoldDB" id="A0A401GT78"/>
<dbReference type="STRING" id="139825.A0A401GT78"/>
<dbReference type="EMBL" id="BFAD01000007">
    <property type="protein sequence ID" value="GBE85417.1"/>
    <property type="molecule type" value="Genomic_DNA"/>
</dbReference>
<organism evidence="2 3">
    <name type="scientific">Sparassis crispa</name>
    <dbReference type="NCBI Taxonomy" id="139825"/>
    <lineage>
        <taxon>Eukaryota</taxon>
        <taxon>Fungi</taxon>
        <taxon>Dikarya</taxon>
        <taxon>Basidiomycota</taxon>
        <taxon>Agaricomycotina</taxon>
        <taxon>Agaricomycetes</taxon>
        <taxon>Polyporales</taxon>
        <taxon>Sparassidaceae</taxon>
        <taxon>Sparassis</taxon>
    </lineage>
</organism>
<dbReference type="Proteomes" id="UP000287166">
    <property type="component" value="Unassembled WGS sequence"/>
</dbReference>
<evidence type="ECO:0000256" key="1">
    <source>
        <dbReference type="SAM" id="MobiDB-lite"/>
    </source>
</evidence>
<gene>
    <name evidence="2" type="ORF">SCP_0706040</name>
</gene>
<dbReference type="PANTHER" id="PTHR35179">
    <property type="entry name" value="PROTEIN CBG02620"/>
    <property type="match status" value="1"/>
</dbReference>
<keyword evidence="3" id="KW-1185">Reference proteome</keyword>
<feature type="compositionally biased region" description="Polar residues" evidence="1">
    <location>
        <begin position="278"/>
        <end position="294"/>
    </location>
</feature>
<evidence type="ECO:0000313" key="2">
    <source>
        <dbReference type="EMBL" id="GBE85417.1"/>
    </source>
</evidence>
<dbReference type="GeneID" id="38782334"/>
<protein>
    <recommendedName>
        <fullName evidence="4">Geranylgeranyl pyrophosphate synthetase</fullName>
    </recommendedName>
</protein>
<proteinExistence type="predicted"/>
<accession>A0A401GT78</accession>
<comment type="caution">
    <text evidence="2">The sequence shown here is derived from an EMBL/GenBank/DDBJ whole genome shotgun (WGS) entry which is preliminary data.</text>
</comment>
<reference evidence="2 3" key="1">
    <citation type="journal article" date="2018" name="Sci. Rep.">
        <title>Genome sequence of the cauliflower mushroom Sparassis crispa (Hanabiratake) and its association with beneficial usage.</title>
        <authorList>
            <person name="Kiyama R."/>
            <person name="Furutani Y."/>
            <person name="Kawaguchi K."/>
            <person name="Nakanishi T."/>
        </authorList>
    </citation>
    <scope>NUCLEOTIDE SEQUENCE [LARGE SCALE GENOMIC DNA]</scope>
</reference>